<keyword evidence="6" id="KW-1185">Reference proteome</keyword>
<dbReference type="GO" id="GO:0006397">
    <property type="term" value="P:mRNA processing"/>
    <property type="evidence" value="ECO:0007669"/>
    <property type="project" value="InterPro"/>
</dbReference>
<evidence type="ECO:0000256" key="3">
    <source>
        <dbReference type="SAM" id="Coils"/>
    </source>
</evidence>
<proteinExistence type="predicted"/>
<dbReference type="RefSeq" id="XP_060120753.1">
    <property type="nucleotide sequence ID" value="XM_060264770.1"/>
</dbReference>
<keyword evidence="2" id="KW-0539">Nucleus</keyword>
<sequence>MTDTQPAMALLTGQEQDDILKARLATDEKYLRRLTKRITTVAQAASDEEHNAAVIMLKSDLDLFCNHLNRLQATSQSTTQREIEAYDSEAAALHASCEEERKNIARLKKELEAAQQTRQNRIEYDELARKIVVYPSREDMESTLQSLQERVAALKQENESFSSITAETRSGLDAIVAQLQKLHESIDASLRQAPVASGPAEADADADGGEPKTQLNPNVPSFTPQTHAAEEPAGNAKRVHAAPETTHAAPRDQPEPKRLRKRE</sequence>
<feature type="compositionally biased region" description="Polar residues" evidence="4">
    <location>
        <begin position="213"/>
        <end position="226"/>
    </location>
</feature>
<comment type="subcellular location">
    <subcellularLocation>
        <location evidence="1">Nucleus</location>
    </subcellularLocation>
</comment>
<dbReference type="GeneID" id="85224452"/>
<organism evidence="5 6">
    <name type="scientific">Malassezia japonica</name>
    <dbReference type="NCBI Taxonomy" id="223818"/>
    <lineage>
        <taxon>Eukaryota</taxon>
        <taxon>Fungi</taxon>
        <taxon>Dikarya</taxon>
        <taxon>Basidiomycota</taxon>
        <taxon>Ustilaginomycotina</taxon>
        <taxon>Malasseziomycetes</taxon>
        <taxon>Malasseziales</taxon>
        <taxon>Malasseziaceae</taxon>
        <taxon>Malassezia</taxon>
    </lineage>
</organism>
<evidence type="ECO:0000256" key="2">
    <source>
        <dbReference type="ARBA" id="ARBA00023242"/>
    </source>
</evidence>
<dbReference type="Pfam" id="PF05615">
    <property type="entry name" value="THOC7"/>
    <property type="match status" value="1"/>
</dbReference>
<evidence type="ECO:0000313" key="6">
    <source>
        <dbReference type="Proteomes" id="UP001217754"/>
    </source>
</evidence>
<dbReference type="InterPro" id="IPR008501">
    <property type="entry name" value="THOC7/Mft1"/>
</dbReference>
<protein>
    <recommendedName>
        <fullName evidence="7">THO complex subunit 7</fullName>
    </recommendedName>
</protein>
<dbReference type="GO" id="GO:0000445">
    <property type="term" value="C:THO complex part of transcription export complex"/>
    <property type="evidence" value="ECO:0007669"/>
    <property type="project" value="InterPro"/>
</dbReference>
<name>A0AAF0F118_9BASI</name>
<dbReference type="EMBL" id="CP119958">
    <property type="protein sequence ID" value="WFD37856.1"/>
    <property type="molecule type" value="Genomic_DNA"/>
</dbReference>
<dbReference type="Proteomes" id="UP001217754">
    <property type="component" value="Chromosome 1"/>
</dbReference>
<evidence type="ECO:0000256" key="4">
    <source>
        <dbReference type="SAM" id="MobiDB-lite"/>
    </source>
</evidence>
<evidence type="ECO:0008006" key="7">
    <source>
        <dbReference type="Google" id="ProtNLM"/>
    </source>
</evidence>
<reference evidence="5" key="1">
    <citation type="submission" date="2023-03" db="EMBL/GenBank/DDBJ databases">
        <title>Mating type loci evolution in Malassezia.</title>
        <authorList>
            <person name="Coelho M.A."/>
        </authorList>
    </citation>
    <scope>NUCLEOTIDE SEQUENCE</scope>
    <source>
        <strain evidence="5">CBS 9431</strain>
    </source>
</reference>
<feature type="coiled-coil region" evidence="3">
    <location>
        <begin position="90"/>
        <end position="164"/>
    </location>
</feature>
<evidence type="ECO:0000313" key="5">
    <source>
        <dbReference type="EMBL" id="WFD37856.1"/>
    </source>
</evidence>
<gene>
    <name evidence="5" type="ORF">MJAP1_000803</name>
</gene>
<keyword evidence="3" id="KW-0175">Coiled coil</keyword>
<accession>A0AAF0F118</accession>
<evidence type="ECO:0000256" key="1">
    <source>
        <dbReference type="ARBA" id="ARBA00004123"/>
    </source>
</evidence>
<feature type="region of interest" description="Disordered" evidence="4">
    <location>
        <begin position="191"/>
        <end position="263"/>
    </location>
</feature>
<dbReference type="AlphaFoldDB" id="A0AAF0F118"/>